<keyword evidence="1" id="KW-0472">Membrane</keyword>
<dbReference type="RefSeq" id="WP_238723014.1">
    <property type="nucleotide sequence ID" value="NZ_JAHQCW010000049.1"/>
</dbReference>
<reference evidence="2" key="1">
    <citation type="submission" date="2021-06" db="EMBL/GenBank/DDBJ databases">
        <title>Description of novel taxa of the family Lachnospiraceae.</title>
        <authorList>
            <person name="Chaplin A.V."/>
            <person name="Sokolova S.R."/>
            <person name="Pikina A.P."/>
            <person name="Korzhanova M."/>
            <person name="Belova V."/>
            <person name="Korostin D."/>
            <person name="Efimov B.A."/>
        </authorList>
    </citation>
    <scope>NUCLEOTIDE SEQUENCE</scope>
    <source>
        <strain evidence="2">ASD5720</strain>
    </source>
</reference>
<keyword evidence="1" id="KW-0812">Transmembrane</keyword>
<feature type="transmembrane region" description="Helical" evidence="1">
    <location>
        <begin position="82"/>
        <end position="104"/>
    </location>
</feature>
<feature type="transmembrane region" description="Helical" evidence="1">
    <location>
        <begin position="150"/>
        <end position="173"/>
    </location>
</feature>
<comment type="caution">
    <text evidence="2">The sequence shown here is derived from an EMBL/GenBank/DDBJ whole genome shotgun (WGS) entry which is preliminary data.</text>
</comment>
<keyword evidence="1" id="KW-1133">Transmembrane helix</keyword>
<evidence type="ECO:0000256" key="1">
    <source>
        <dbReference type="SAM" id="Phobius"/>
    </source>
</evidence>
<proteinExistence type="predicted"/>
<dbReference type="Pfam" id="PF11188">
    <property type="entry name" value="DUF2975"/>
    <property type="match status" value="1"/>
</dbReference>
<sequence>MKETIDKSARKILIISQVLKVIMIITFTLLLLGMIMINYHRGNDGYIPLPEHAPVTTEQAGSKFGITVLTENGLNVKAFDVLLVNLAGRMAFCFAALVILRRLLKRIVKSYTPFEPANVRSIRQLAWLVLLSDVLPEAVGWILARLSGVAAAFQLNIIFLFMGLVFLCVAEIFRYGCYLQKEADETL</sequence>
<evidence type="ECO:0000313" key="3">
    <source>
        <dbReference type="Proteomes" id="UP000712157"/>
    </source>
</evidence>
<dbReference type="Proteomes" id="UP000712157">
    <property type="component" value="Unassembled WGS sequence"/>
</dbReference>
<evidence type="ECO:0000313" key="2">
    <source>
        <dbReference type="EMBL" id="MBU9739087.1"/>
    </source>
</evidence>
<dbReference type="InterPro" id="IPR021354">
    <property type="entry name" value="DUF2975"/>
</dbReference>
<organism evidence="2 3">
    <name type="scientific">Diplocloster agilis</name>
    <dbReference type="NCBI Taxonomy" id="2850323"/>
    <lineage>
        <taxon>Bacteria</taxon>
        <taxon>Bacillati</taxon>
        <taxon>Bacillota</taxon>
        <taxon>Clostridia</taxon>
        <taxon>Lachnospirales</taxon>
        <taxon>Lachnospiraceae</taxon>
        <taxon>Diplocloster</taxon>
    </lineage>
</organism>
<feature type="transmembrane region" description="Helical" evidence="1">
    <location>
        <begin position="12"/>
        <end position="37"/>
    </location>
</feature>
<dbReference type="AlphaFoldDB" id="A0A949K925"/>
<dbReference type="EMBL" id="JAHQCW010000049">
    <property type="protein sequence ID" value="MBU9739087.1"/>
    <property type="molecule type" value="Genomic_DNA"/>
</dbReference>
<protein>
    <submittedName>
        <fullName evidence="2">DUF2975 domain-containing protein</fullName>
    </submittedName>
</protein>
<name>A0A949K925_9FIRM</name>
<gene>
    <name evidence="2" type="ORF">KTH89_21345</name>
</gene>
<accession>A0A949K925</accession>
<feature type="transmembrane region" description="Helical" evidence="1">
    <location>
        <begin position="125"/>
        <end position="144"/>
    </location>
</feature>
<keyword evidence="3" id="KW-1185">Reference proteome</keyword>